<accession>A0A9D1R4D8</accession>
<protein>
    <submittedName>
        <fullName evidence="1">Uncharacterized protein</fullName>
    </submittedName>
</protein>
<dbReference type="Pfam" id="PF21983">
    <property type="entry name" value="NikA-like"/>
    <property type="match status" value="1"/>
</dbReference>
<dbReference type="AlphaFoldDB" id="A0A9D1R4D8"/>
<reference evidence="1" key="2">
    <citation type="submission" date="2021-04" db="EMBL/GenBank/DDBJ databases">
        <authorList>
            <person name="Gilroy R."/>
        </authorList>
    </citation>
    <scope>NUCLEOTIDE SEQUENCE</scope>
    <source>
        <strain evidence="1">CHK195-6426</strain>
    </source>
</reference>
<reference evidence="1" key="1">
    <citation type="journal article" date="2021" name="PeerJ">
        <title>Extensive microbial diversity within the chicken gut microbiome revealed by metagenomics and culture.</title>
        <authorList>
            <person name="Gilroy R."/>
            <person name="Ravi A."/>
            <person name="Getino M."/>
            <person name="Pursley I."/>
            <person name="Horton D.L."/>
            <person name="Alikhan N.F."/>
            <person name="Baker D."/>
            <person name="Gharbi K."/>
            <person name="Hall N."/>
            <person name="Watson M."/>
            <person name="Adriaenssens E.M."/>
            <person name="Foster-Nyarko E."/>
            <person name="Jarju S."/>
            <person name="Secka A."/>
            <person name="Antonio M."/>
            <person name="Oren A."/>
            <person name="Chaudhuri R.R."/>
            <person name="La Ragione R."/>
            <person name="Hildebrand F."/>
            <person name="Pallen M.J."/>
        </authorList>
    </citation>
    <scope>NUCLEOTIDE SEQUENCE</scope>
    <source>
        <strain evidence="1">CHK195-6426</strain>
    </source>
</reference>
<sequence length="168" mass="18714">VKVAQCTKSREWYNCELRSLTVQVTENRRIPPTVCVLHRNKQGLCVPKSQSKAADFLAALLFGGLPPPNPPERRDDIMGKDIRIAVRVTAREKEKMQTKARKCGLSTTEYVKQRALGYEPRGIPPDALFLCLEKLGELADKASSPELDIEIRTVLKEITAAFLLPGKG</sequence>
<evidence type="ECO:0000313" key="1">
    <source>
        <dbReference type="EMBL" id="HIW80777.1"/>
    </source>
</evidence>
<comment type="caution">
    <text evidence="1">The sequence shown here is derived from an EMBL/GenBank/DDBJ whole genome shotgun (WGS) entry which is preliminary data.</text>
</comment>
<dbReference type="InterPro" id="IPR053842">
    <property type="entry name" value="NikA-like"/>
</dbReference>
<dbReference type="EMBL" id="DXGH01000027">
    <property type="protein sequence ID" value="HIW80777.1"/>
    <property type="molecule type" value="Genomic_DNA"/>
</dbReference>
<organism evidence="1 2">
    <name type="scientific">Candidatus Acetatifactor stercoripullorum</name>
    <dbReference type="NCBI Taxonomy" id="2838414"/>
    <lineage>
        <taxon>Bacteria</taxon>
        <taxon>Bacillati</taxon>
        <taxon>Bacillota</taxon>
        <taxon>Clostridia</taxon>
        <taxon>Lachnospirales</taxon>
        <taxon>Lachnospiraceae</taxon>
        <taxon>Acetatifactor</taxon>
    </lineage>
</organism>
<proteinExistence type="predicted"/>
<gene>
    <name evidence="1" type="ORF">H9742_04475</name>
</gene>
<name>A0A9D1R4D8_9FIRM</name>
<evidence type="ECO:0000313" key="2">
    <source>
        <dbReference type="Proteomes" id="UP000824265"/>
    </source>
</evidence>
<dbReference type="Proteomes" id="UP000824265">
    <property type="component" value="Unassembled WGS sequence"/>
</dbReference>
<feature type="non-terminal residue" evidence="1">
    <location>
        <position position="1"/>
    </location>
</feature>